<protein>
    <submittedName>
        <fullName evidence="1">Uncharacterized protein</fullName>
    </submittedName>
</protein>
<evidence type="ECO:0000313" key="2">
    <source>
        <dbReference type="Proteomes" id="UP000076852"/>
    </source>
</evidence>
<sequence>MAKSGMQDLTFQLLDDLMLGVQRRRLAAESFLPSLNVSDLGPLVELFLYARSNEPLISTLEDLPQYRRVLALNEALESNRLGRPVYIEDNQTGRSVGFLATAHRSQPGRAWDDFCVKARIAAGHAGLAATEARALVGAMVEIEENVHLHSQRVEDGIVGFSSSPARFEFVVGDSGIGILNSLRSHPDYVELHDGGEALRMALQNGTSRYGKNSGNGLGFNALFVGLAALNAELRFRSGDHALTISGAGPRLVSATTWQRPSVQGFMASVVCKPLQQTLLH</sequence>
<dbReference type="STRING" id="1804984.AYM40_16070"/>
<dbReference type="AlphaFoldDB" id="A0A160FMI8"/>
<dbReference type="OrthoDB" id="8456403at2"/>
<organism evidence="1 2">
    <name type="scientific">Paraburkholderia phytofirmans OLGA172</name>
    <dbReference type="NCBI Taxonomy" id="1417228"/>
    <lineage>
        <taxon>Bacteria</taxon>
        <taxon>Pseudomonadati</taxon>
        <taxon>Pseudomonadota</taxon>
        <taxon>Betaproteobacteria</taxon>
        <taxon>Burkholderiales</taxon>
        <taxon>Burkholderiaceae</taxon>
        <taxon>Paraburkholderia</taxon>
    </lineage>
</organism>
<proteinExistence type="predicted"/>
<dbReference type="Proteomes" id="UP000076852">
    <property type="component" value="Chromosome 1"/>
</dbReference>
<keyword evidence="2" id="KW-1185">Reference proteome</keyword>
<gene>
    <name evidence="1" type="ORF">AYM40_16070</name>
</gene>
<accession>A0A160FMI8</accession>
<dbReference type="KEGG" id="buz:AYM40_16070"/>
<evidence type="ECO:0000313" key="1">
    <source>
        <dbReference type="EMBL" id="ANB73702.1"/>
    </source>
</evidence>
<reference evidence="1 2" key="1">
    <citation type="journal article" date="2016" name="Gene">
        <title>PacBio SMRT assembly of a complex multi-replicon genome reveals chlorocatechol degradative operon in a region of genome plasticity.</title>
        <authorList>
            <person name="Ricker N."/>
            <person name="Shen S.Y."/>
            <person name="Goordial J."/>
            <person name="Jin S."/>
            <person name="Fulthorpe R.R."/>
        </authorList>
    </citation>
    <scope>NUCLEOTIDE SEQUENCE [LARGE SCALE GENOMIC DNA]</scope>
    <source>
        <strain evidence="1 2">OLGA172</strain>
    </source>
</reference>
<dbReference type="RefSeq" id="WP_063497076.1">
    <property type="nucleotide sequence ID" value="NZ_CP014578.1"/>
</dbReference>
<dbReference type="EMBL" id="CP014578">
    <property type="protein sequence ID" value="ANB73702.1"/>
    <property type="molecule type" value="Genomic_DNA"/>
</dbReference>
<name>A0A160FMI8_9BURK</name>